<dbReference type="InterPro" id="IPR021139">
    <property type="entry name" value="NYN"/>
</dbReference>
<dbReference type="Proteomes" id="UP000295182">
    <property type="component" value="Unassembled WGS sequence"/>
</dbReference>
<dbReference type="RefSeq" id="WP_119013025.1">
    <property type="nucleotide sequence ID" value="NZ_SLXH01000012.1"/>
</dbReference>
<evidence type="ECO:0000313" key="3">
    <source>
        <dbReference type="Proteomes" id="UP000295182"/>
    </source>
</evidence>
<proteinExistence type="predicted"/>
<dbReference type="PANTHER" id="PTHR35811">
    <property type="entry name" value="SLR1870 PROTEIN"/>
    <property type="match status" value="1"/>
</dbReference>
<comment type="caution">
    <text evidence="2">The sequence shown here is derived from an EMBL/GenBank/DDBJ whole genome shotgun (WGS) entry which is preliminary data.</text>
</comment>
<sequence length="489" mass="52678">MSGFTAKNMAVFIDADNLSNATALDHVFADLQSRAERISYRRAYGRPESLKTIEAVLWRHGVRPVNNLVTNKVTTDIALTIDAVEAVCRRGFDAVVICSGDADFVPLATWLREQGCFVLCFSLNNTLFANPESFYDEVVMLEVVQKPEPPAAPVPSAPPVLVPAPVPAPAPLPAVLPEIPTKPSFTPAPVVAPASPVPSLPPAPSPAPPNVGTVQQVLQAFPALRSGEPQHLGPVVAALRQRGILAPGAKFKTWFACCAVEFELLPQPVPNQIRYRRSHSAVPPKVPEFAGLAPALPEEVERILQAVPALRQAPQLLSQVVPVLRQKTILGKTTKSITFFARHAAHFKLSPAHQPTQLAFVPVKPLPAQPTHSVDVSLPPRVPQSVLPAVLSWPVAAPRRPAPPLLLELHGLRSVLVQLALRRVTVADVLLAVPELLRGQPCALSAVAGRLRERGWLRSGDSALRILERHPGSFAVELGSTPQAVIYLR</sequence>
<protein>
    <submittedName>
        <fullName evidence="2">NYN domain-containing protein</fullName>
    </submittedName>
</protein>
<dbReference type="Gene3D" id="3.40.50.1010">
    <property type="entry name" value="5'-nuclease"/>
    <property type="match status" value="1"/>
</dbReference>
<accession>A0A4R2N8Y7</accession>
<keyword evidence="3" id="KW-1185">Reference proteome</keyword>
<evidence type="ECO:0000313" key="2">
    <source>
        <dbReference type="EMBL" id="TCP17450.1"/>
    </source>
</evidence>
<dbReference type="EMBL" id="SLXH01000012">
    <property type="protein sequence ID" value="TCP17450.1"/>
    <property type="molecule type" value="Genomic_DNA"/>
</dbReference>
<organism evidence="2 3">
    <name type="scientific">Simplicispira metamorpha</name>
    <dbReference type="NCBI Taxonomy" id="80881"/>
    <lineage>
        <taxon>Bacteria</taxon>
        <taxon>Pseudomonadati</taxon>
        <taxon>Pseudomonadota</taxon>
        <taxon>Betaproteobacteria</taxon>
        <taxon>Burkholderiales</taxon>
        <taxon>Comamonadaceae</taxon>
        <taxon>Simplicispira</taxon>
    </lineage>
</organism>
<gene>
    <name evidence="2" type="ORF">EV674_1125</name>
</gene>
<dbReference type="Pfam" id="PF01936">
    <property type="entry name" value="NYN"/>
    <property type="match status" value="1"/>
</dbReference>
<feature type="domain" description="NYN" evidence="1">
    <location>
        <begin position="9"/>
        <end position="123"/>
    </location>
</feature>
<reference evidence="2 3" key="1">
    <citation type="submission" date="2019-03" db="EMBL/GenBank/DDBJ databases">
        <title>Genomic Encyclopedia of Type Strains, Phase IV (KMG-IV): sequencing the most valuable type-strain genomes for metagenomic binning, comparative biology and taxonomic classification.</title>
        <authorList>
            <person name="Goeker M."/>
        </authorList>
    </citation>
    <scope>NUCLEOTIDE SEQUENCE [LARGE SCALE GENOMIC DNA]</scope>
    <source>
        <strain evidence="2 3">DSM 1837</strain>
    </source>
</reference>
<dbReference type="OrthoDB" id="9783963at2"/>
<dbReference type="GO" id="GO:0004540">
    <property type="term" value="F:RNA nuclease activity"/>
    <property type="evidence" value="ECO:0007669"/>
    <property type="project" value="InterPro"/>
</dbReference>
<dbReference type="CDD" id="cd11297">
    <property type="entry name" value="PIN_LabA-like_N_1"/>
    <property type="match status" value="1"/>
</dbReference>
<evidence type="ECO:0000259" key="1">
    <source>
        <dbReference type="Pfam" id="PF01936"/>
    </source>
</evidence>
<dbReference type="AlphaFoldDB" id="A0A4R2N8Y7"/>
<dbReference type="PANTHER" id="PTHR35811:SF1">
    <property type="entry name" value="HTH OST-TYPE DOMAIN-CONTAINING PROTEIN"/>
    <property type="match status" value="1"/>
</dbReference>
<name>A0A4R2N8Y7_9BURK</name>